<accession>A0A7J5XHI0</accession>
<feature type="domain" description="Cystatin" evidence="9">
    <location>
        <begin position="5"/>
        <end position="102"/>
    </location>
</feature>
<dbReference type="Gene3D" id="3.10.450.10">
    <property type="match status" value="1"/>
</dbReference>
<dbReference type="InterPro" id="IPR046350">
    <property type="entry name" value="Cystatin_sf"/>
</dbReference>
<protein>
    <recommendedName>
        <fullName evidence="7">Cystatin-B</fullName>
    </recommendedName>
    <alternativeName>
        <fullName evidence="8">Stefin-B</fullName>
    </alternativeName>
</protein>
<dbReference type="OrthoDB" id="6115262at2759"/>
<organism evidence="10 11">
    <name type="scientific">Dissostichus mawsoni</name>
    <name type="common">Antarctic cod</name>
    <dbReference type="NCBI Taxonomy" id="36200"/>
    <lineage>
        <taxon>Eukaryota</taxon>
        <taxon>Metazoa</taxon>
        <taxon>Chordata</taxon>
        <taxon>Craniata</taxon>
        <taxon>Vertebrata</taxon>
        <taxon>Euteleostomi</taxon>
        <taxon>Actinopterygii</taxon>
        <taxon>Neopterygii</taxon>
        <taxon>Teleostei</taxon>
        <taxon>Neoteleostei</taxon>
        <taxon>Acanthomorphata</taxon>
        <taxon>Eupercaria</taxon>
        <taxon>Perciformes</taxon>
        <taxon>Notothenioidei</taxon>
        <taxon>Nototheniidae</taxon>
        <taxon>Dissostichus</taxon>
    </lineage>
</organism>
<dbReference type="GO" id="GO:0002376">
    <property type="term" value="P:immune system process"/>
    <property type="evidence" value="ECO:0007669"/>
    <property type="project" value="UniProtKB-KW"/>
</dbReference>
<dbReference type="AlphaFoldDB" id="A0A7J5XHI0"/>
<dbReference type="GO" id="GO:0071220">
    <property type="term" value="P:cellular response to bacterial lipoprotein"/>
    <property type="evidence" value="ECO:0007669"/>
    <property type="project" value="UniProtKB-ARBA"/>
</dbReference>
<comment type="subcellular location">
    <subcellularLocation>
        <location evidence="1">Cytoplasm</location>
    </subcellularLocation>
</comment>
<evidence type="ECO:0000256" key="6">
    <source>
        <dbReference type="ARBA" id="ARBA00022859"/>
    </source>
</evidence>
<evidence type="ECO:0000256" key="2">
    <source>
        <dbReference type="ARBA" id="ARBA00009403"/>
    </source>
</evidence>
<keyword evidence="6" id="KW-0391">Immunity</keyword>
<proteinExistence type="inferred from homology"/>
<dbReference type="PANTHER" id="PTHR11414:SF21">
    <property type="entry name" value="CYSTATIN 14A, TANDEM DUPLICATE 1-RELATED"/>
    <property type="match status" value="1"/>
</dbReference>
<evidence type="ECO:0000256" key="7">
    <source>
        <dbReference type="ARBA" id="ARBA00040677"/>
    </source>
</evidence>
<evidence type="ECO:0000256" key="8">
    <source>
        <dbReference type="ARBA" id="ARBA00041437"/>
    </source>
</evidence>
<keyword evidence="5" id="KW-0789">Thiol protease inhibitor</keyword>
<dbReference type="GO" id="GO:0004869">
    <property type="term" value="F:cysteine-type endopeptidase inhibitor activity"/>
    <property type="evidence" value="ECO:0007669"/>
    <property type="project" value="UniProtKB-KW"/>
</dbReference>
<dbReference type="PANTHER" id="PTHR11414">
    <property type="entry name" value="CYSTATIN FAMILY MEMBER"/>
    <property type="match status" value="1"/>
</dbReference>
<evidence type="ECO:0000313" key="11">
    <source>
        <dbReference type="Proteomes" id="UP000518266"/>
    </source>
</evidence>
<dbReference type="InterPro" id="IPR000010">
    <property type="entry name" value="Cystatin_dom"/>
</dbReference>
<keyword evidence="3" id="KW-0963">Cytoplasm</keyword>
<evidence type="ECO:0000256" key="1">
    <source>
        <dbReference type="ARBA" id="ARBA00004496"/>
    </source>
</evidence>
<comment type="caution">
    <text evidence="10">The sequence shown here is derived from an EMBL/GenBank/DDBJ whole genome shotgun (WGS) entry which is preliminary data.</text>
</comment>
<dbReference type="EMBL" id="JAAKFY010000024">
    <property type="protein sequence ID" value="KAF3836552.1"/>
    <property type="molecule type" value="Genomic_DNA"/>
</dbReference>
<sequence>MANQAMLGGWTGTQDATEETQQICDAVKDQVEQRTNQDYVVYKAVQFRSQLVAGTNLTIKVFAGEEDYIHLSVFQQLPCDGGKVELRNVEVGKTKYDPLGPFPYYVSSVDFDFLEMHFSNVISSLHKNLDNISSEIIRTQQDHVRVVDIPAAPPSMKEYPGVVSLYKYMHAFDKKSKHLRHLTAD</sequence>
<gene>
    <name evidence="10" type="ORF">F7725_029110</name>
</gene>
<name>A0A7J5XHI0_DISMA</name>
<evidence type="ECO:0000313" key="10">
    <source>
        <dbReference type="EMBL" id="KAF3836552.1"/>
    </source>
</evidence>
<evidence type="ECO:0000256" key="4">
    <source>
        <dbReference type="ARBA" id="ARBA00022690"/>
    </source>
</evidence>
<evidence type="ECO:0000256" key="5">
    <source>
        <dbReference type="ARBA" id="ARBA00022704"/>
    </source>
</evidence>
<reference evidence="10 11" key="1">
    <citation type="submission" date="2020-03" db="EMBL/GenBank/DDBJ databases">
        <title>Dissostichus mawsoni Genome sequencing and assembly.</title>
        <authorList>
            <person name="Park H."/>
        </authorList>
    </citation>
    <scope>NUCLEOTIDE SEQUENCE [LARGE SCALE GENOMIC DNA]</scope>
    <source>
        <strain evidence="10">DM0001</strain>
        <tissue evidence="10">Muscle</tissue>
    </source>
</reference>
<comment type="similarity">
    <text evidence="2">Belongs to the cystatin family.</text>
</comment>
<dbReference type="Proteomes" id="UP000518266">
    <property type="component" value="Unassembled WGS sequence"/>
</dbReference>
<dbReference type="SUPFAM" id="SSF54403">
    <property type="entry name" value="Cystatin/monellin"/>
    <property type="match status" value="1"/>
</dbReference>
<dbReference type="CDD" id="cd00042">
    <property type="entry name" value="CY"/>
    <property type="match status" value="1"/>
</dbReference>
<keyword evidence="4" id="KW-0646">Protease inhibitor</keyword>
<dbReference type="SMART" id="SM00043">
    <property type="entry name" value="CY"/>
    <property type="match status" value="1"/>
</dbReference>
<evidence type="ECO:0000256" key="3">
    <source>
        <dbReference type="ARBA" id="ARBA00022490"/>
    </source>
</evidence>
<keyword evidence="11" id="KW-1185">Reference proteome</keyword>
<dbReference type="Pfam" id="PF00031">
    <property type="entry name" value="Cystatin"/>
    <property type="match status" value="1"/>
</dbReference>
<dbReference type="InterPro" id="IPR001713">
    <property type="entry name" value="Prot_inh_stefin"/>
</dbReference>
<dbReference type="PRINTS" id="PR00295">
    <property type="entry name" value="STEFINA"/>
</dbReference>
<dbReference type="GO" id="GO:0005829">
    <property type="term" value="C:cytosol"/>
    <property type="evidence" value="ECO:0007669"/>
    <property type="project" value="TreeGrafter"/>
</dbReference>
<dbReference type="FunFam" id="3.10.450.10:FF:000001">
    <property type="entry name" value="Cystatin-A"/>
    <property type="match status" value="1"/>
</dbReference>
<evidence type="ECO:0000259" key="9">
    <source>
        <dbReference type="SMART" id="SM00043"/>
    </source>
</evidence>